<evidence type="ECO:0000256" key="4">
    <source>
        <dbReference type="ARBA" id="ARBA00022833"/>
    </source>
</evidence>
<protein>
    <submittedName>
        <fullName evidence="8">2,3-butanediol dehydrogenase</fullName>
    </submittedName>
</protein>
<evidence type="ECO:0000259" key="7">
    <source>
        <dbReference type="SMART" id="SM00829"/>
    </source>
</evidence>
<reference evidence="8" key="1">
    <citation type="submission" date="2020-11" db="EMBL/GenBank/DDBJ databases">
        <authorList>
            <consortium name="DOE Joint Genome Institute"/>
            <person name="Ahrendt S."/>
            <person name="Riley R."/>
            <person name="Andreopoulos W."/>
            <person name="Labutti K."/>
            <person name="Pangilinan J."/>
            <person name="Ruiz-Duenas F.J."/>
            <person name="Barrasa J.M."/>
            <person name="Sanchez-Garcia M."/>
            <person name="Camarero S."/>
            <person name="Miyauchi S."/>
            <person name="Serrano A."/>
            <person name="Linde D."/>
            <person name="Babiker R."/>
            <person name="Drula E."/>
            <person name="Ayuso-Fernandez I."/>
            <person name="Pacheco R."/>
            <person name="Padilla G."/>
            <person name="Ferreira P."/>
            <person name="Barriuso J."/>
            <person name="Kellner H."/>
            <person name="Castanera R."/>
            <person name="Alfaro M."/>
            <person name="Ramirez L."/>
            <person name="Pisabarro A.G."/>
            <person name="Kuo A."/>
            <person name="Tritt A."/>
            <person name="Lipzen A."/>
            <person name="He G."/>
            <person name="Yan M."/>
            <person name="Ng V."/>
            <person name="Cullen D."/>
            <person name="Martin F."/>
            <person name="Rosso M.-N."/>
            <person name="Henrissat B."/>
            <person name="Hibbett D."/>
            <person name="Martinez A.T."/>
            <person name="Grigoriev I.V."/>
        </authorList>
    </citation>
    <scope>NUCLEOTIDE SEQUENCE</scope>
    <source>
        <strain evidence="8">MF-IS2</strain>
    </source>
</reference>
<evidence type="ECO:0000313" key="8">
    <source>
        <dbReference type="EMBL" id="KAF9453381.1"/>
    </source>
</evidence>
<dbReference type="InterPro" id="IPR013154">
    <property type="entry name" value="ADH-like_N"/>
</dbReference>
<evidence type="ECO:0000256" key="3">
    <source>
        <dbReference type="ARBA" id="ARBA00022723"/>
    </source>
</evidence>
<organism evidence="8 9">
    <name type="scientific">Macrolepiota fuliginosa MF-IS2</name>
    <dbReference type="NCBI Taxonomy" id="1400762"/>
    <lineage>
        <taxon>Eukaryota</taxon>
        <taxon>Fungi</taxon>
        <taxon>Dikarya</taxon>
        <taxon>Basidiomycota</taxon>
        <taxon>Agaricomycotina</taxon>
        <taxon>Agaricomycetes</taxon>
        <taxon>Agaricomycetidae</taxon>
        <taxon>Agaricales</taxon>
        <taxon>Agaricineae</taxon>
        <taxon>Agaricaceae</taxon>
        <taxon>Macrolepiota</taxon>
    </lineage>
</organism>
<evidence type="ECO:0000256" key="6">
    <source>
        <dbReference type="RuleBase" id="RU361277"/>
    </source>
</evidence>
<dbReference type="Proteomes" id="UP000807342">
    <property type="component" value="Unassembled WGS sequence"/>
</dbReference>
<dbReference type="GO" id="GO:0005737">
    <property type="term" value="C:cytoplasm"/>
    <property type="evidence" value="ECO:0007669"/>
    <property type="project" value="TreeGrafter"/>
</dbReference>
<feature type="domain" description="Enoyl reductase (ER)" evidence="7">
    <location>
        <begin position="8"/>
        <end position="346"/>
    </location>
</feature>
<evidence type="ECO:0000256" key="2">
    <source>
        <dbReference type="ARBA" id="ARBA00008072"/>
    </source>
</evidence>
<keyword evidence="3 6" id="KW-0479">Metal-binding</keyword>
<dbReference type="SUPFAM" id="SSF51735">
    <property type="entry name" value="NAD(P)-binding Rossmann-fold domains"/>
    <property type="match status" value="1"/>
</dbReference>
<comment type="cofactor">
    <cofactor evidence="1 6">
        <name>Zn(2+)</name>
        <dbReference type="ChEBI" id="CHEBI:29105"/>
    </cofactor>
</comment>
<dbReference type="OrthoDB" id="1879366at2759"/>
<keyword evidence="4 6" id="KW-0862">Zinc</keyword>
<sequence>MKAGRYYGPGDIRVDDVSDPIPKLEQVKIRVVNGICGSDLHAYLTNVPLYASSEPHAITGETVPVTLGHEFSGTIVDVGPGVDATKWTPGTNVVVEPLFGCSKGDCLSCSSGTRNICPLGGSIGINGWGGGLSEYIAVDLRYVHALPKGVSLEVGACIEPLSVAYYAVKRSGFTAGQTVLVIGAGPIGLFLLKVLRSIDPTGTIIVSEPAAIRREFALEHGATQVINPKAEPVPAAIKRIIAPGVHLAFDTAGIQVSLDACLGSLRQRGTCVNIALWETKATLDVNLILGKELNFTGTLGYDRVHPEVIALVAAGKITGIEKLITRRIALQDVVEDGFKRLLSEKEKHGQSFHMYV</sequence>
<dbReference type="InterPro" id="IPR020843">
    <property type="entry name" value="ER"/>
</dbReference>
<dbReference type="PROSITE" id="PS00059">
    <property type="entry name" value="ADH_ZINC"/>
    <property type="match status" value="1"/>
</dbReference>
<gene>
    <name evidence="8" type="ORF">P691DRAFT_658759</name>
</gene>
<dbReference type="InterPro" id="IPR011032">
    <property type="entry name" value="GroES-like_sf"/>
</dbReference>
<dbReference type="InterPro" id="IPR036291">
    <property type="entry name" value="NAD(P)-bd_dom_sf"/>
</dbReference>
<dbReference type="EMBL" id="MU151062">
    <property type="protein sequence ID" value="KAF9453381.1"/>
    <property type="molecule type" value="Genomic_DNA"/>
</dbReference>
<dbReference type="PANTHER" id="PTHR43161:SF23">
    <property type="entry name" value="(R,R)-BUTANEDIOL DEHYDROGENASE-RELATED"/>
    <property type="match status" value="1"/>
</dbReference>
<name>A0A9P6C5W9_9AGAR</name>
<comment type="similarity">
    <text evidence="2 6">Belongs to the zinc-containing alcohol dehydrogenase family.</text>
</comment>
<comment type="caution">
    <text evidence="8">The sequence shown here is derived from an EMBL/GenBank/DDBJ whole genome shotgun (WGS) entry which is preliminary data.</text>
</comment>
<dbReference type="AlphaFoldDB" id="A0A9P6C5W9"/>
<dbReference type="Pfam" id="PF08240">
    <property type="entry name" value="ADH_N"/>
    <property type="match status" value="1"/>
</dbReference>
<evidence type="ECO:0000256" key="1">
    <source>
        <dbReference type="ARBA" id="ARBA00001947"/>
    </source>
</evidence>
<dbReference type="GO" id="GO:0008270">
    <property type="term" value="F:zinc ion binding"/>
    <property type="evidence" value="ECO:0007669"/>
    <property type="project" value="InterPro"/>
</dbReference>
<dbReference type="Gene3D" id="3.90.180.10">
    <property type="entry name" value="Medium-chain alcohol dehydrogenases, catalytic domain"/>
    <property type="match status" value="1"/>
</dbReference>
<keyword evidence="5" id="KW-0560">Oxidoreductase</keyword>
<dbReference type="InterPro" id="IPR002328">
    <property type="entry name" value="ADH_Zn_CS"/>
</dbReference>
<evidence type="ECO:0000313" key="9">
    <source>
        <dbReference type="Proteomes" id="UP000807342"/>
    </source>
</evidence>
<dbReference type="CDD" id="cd08233">
    <property type="entry name" value="butanediol_DH_like"/>
    <property type="match status" value="1"/>
</dbReference>
<evidence type="ECO:0000256" key="5">
    <source>
        <dbReference type="ARBA" id="ARBA00023002"/>
    </source>
</evidence>
<dbReference type="SUPFAM" id="SSF50129">
    <property type="entry name" value="GroES-like"/>
    <property type="match status" value="1"/>
</dbReference>
<keyword evidence="9" id="KW-1185">Reference proteome</keyword>
<dbReference type="PANTHER" id="PTHR43161">
    <property type="entry name" value="SORBITOL DEHYDROGENASE"/>
    <property type="match status" value="1"/>
</dbReference>
<proteinExistence type="inferred from homology"/>
<accession>A0A9P6C5W9</accession>
<dbReference type="Pfam" id="PF00107">
    <property type="entry name" value="ADH_zinc_N"/>
    <property type="match status" value="1"/>
</dbReference>
<dbReference type="GO" id="GO:0034079">
    <property type="term" value="P:butanediol biosynthetic process"/>
    <property type="evidence" value="ECO:0007669"/>
    <property type="project" value="TreeGrafter"/>
</dbReference>
<dbReference type="SMART" id="SM00829">
    <property type="entry name" value="PKS_ER"/>
    <property type="match status" value="1"/>
</dbReference>
<dbReference type="GO" id="GO:0000721">
    <property type="term" value="F:(R,R)-butanediol dehydrogenase activity"/>
    <property type="evidence" value="ECO:0007669"/>
    <property type="project" value="TreeGrafter"/>
</dbReference>
<dbReference type="InterPro" id="IPR013149">
    <property type="entry name" value="ADH-like_C"/>
</dbReference>
<dbReference type="Gene3D" id="3.40.50.720">
    <property type="entry name" value="NAD(P)-binding Rossmann-like Domain"/>
    <property type="match status" value="1"/>
</dbReference>